<dbReference type="Proteomes" id="UP000190092">
    <property type="component" value="Unassembled WGS sequence"/>
</dbReference>
<feature type="domain" description="Tim44-like" evidence="4">
    <location>
        <begin position="186"/>
        <end position="324"/>
    </location>
</feature>
<feature type="signal peptide" evidence="3">
    <location>
        <begin position="1"/>
        <end position="21"/>
    </location>
</feature>
<evidence type="ECO:0000313" key="6">
    <source>
        <dbReference type="Proteomes" id="UP000190092"/>
    </source>
</evidence>
<dbReference type="OrthoDB" id="9780873at2"/>
<dbReference type="SMART" id="SM00978">
    <property type="entry name" value="Tim44"/>
    <property type="match status" value="1"/>
</dbReference>
<dbReference type="EMBL" id="FUWJ01000002">
    <property type="protein sequence ID" value="SJZ77685.1"/>
    <property type="molecule type" value="Genomic_DNA"/>
</dbReference>
<dbReference type="InterPro" id="IPR007379">
    <property type="entry name" value="Tim44-like_dom"/>
</dbReference>
<keyword evidence="2" id="KW-0472">Membrane</keyword>
<dbReference type="PANTHER" id="PTHR41542">
    <property type="entry name" value="BLL5807 PROTEIN"/>
    <property type="match status" value="1"/>
</dbReference>
<dbReference type="PANTHER" id="PTHR41542:SF1">
    <property type="entry name" value="BLL5807 PROTEIN"/>
    <property type="match status" value="1"/>
</dbReference>
<organism evidence="5 6">
    <name type="scientific">Enhydrobacter aerosaccus</name>
    <dbReference type="NCBI Taxonomy" id="225324"/>
    <lineage>
        <taxon>Bacteria</taxon>
        <taxon>Pseudomonadati</taxon>
        <taxon>Pseudomonadota</taxon>
        <taxon>Alphaproteobacteria</taxon>
        <taxon>Hyphomicrobiales</taxon>
        <taxon>Enhydrobacter</taxon>
    </lineage>
</organism>
<sequence>MKTFRWLAVLAALLLVIPTLAPSSADARAGGGTNSGSRGTRTTQPPAPTQTAPSAAPIQRTVTPTQPATTPAATTAQAAPQAGGFMSRHPFLSGLMGGLFGAGLFGMLFGGGFGGGAGIFGLFFQMLLIGGLGYLAVRLFRGGTATAGRPAYAYATASPSVTDVPIARSSVPQTGGSPLLAGGAALGAGTGQLAIAAEDYNDFERLLGAVQTAYSAGDLARLRGLATPEMVGYFSEQLSANASRGVENKIDGVKLEQGDLAEAWREGGIDYATVGMRFSLIDVTRRIADGAIVEGNAQARTEATEVWTFLRSRGGKWIVSAIQQAQRQPAMVGAAS</sequence>
<dbReference type="Gene3D" id="3.10.450.240">
    <property type="match status" value="1"/>
</dbReference>
<keyword evidence="2" id="KW-0812">Transmembrane</keyword>
<feature type="transmembrane region" description="Helical" evidence="2">
    <location>
        <begin position="91"/>
        <end position="110"/>
    </location>
</feature>
<gene>
    <name evidence="5" type="ORF">SAMN02745126_02252</name>
</gene>
<evidence type="ECO:0000259" key="4">
    <source>
        <dbReference type="SMART" id="SM00978"/>
    </source>
</evidence>
<dbReference type="Pfam" id="PF04280">
    <property type="entry name" value="Tim44"/>
    <property type="match status" value="1"/>
</dbReference>
<keyword evidence="3" id="KW-0732">Signal</keyword>
<feature type="region of interest" description="Disordered" evidence="1">
    <location>
        <begin position="25"/>
        <end position="80"/>
    </location>
</feature>
<name>A0A1T4NEY0_9HYPH</name>
<evidence type="ECO:0000256" key="3">
    <source>
        <dbReference type="SAM" id="SignalP"/>
    </source>
</evidence>
<reference evidence="6" key="1">
    <citation type="submission" date="2017-02" db="EMBL/GenBank/DDBJ databases">
        <authorList>
            <person name="Varghese N."/>
            <person name="Submissions S."/>
        </authorList>
    </citation>
    <scope>NUCLEOTIDE SEQUENCE [LARGE SCALE GENOMIC DNA]</scope>
    <source>
        <strain evidence="6">ATCC 27094</strain>
    </source>
</reference>
<keyword evidence="2" id="KW-1133">Transmembrane helix</keyword>
<feature type="chain" id="PRO_5013182404" evidence="3">
    <location>
        <begin position="22"/>
        <end position="336"/>
    </location>
</feature>
<dbReference type="AlphaFoldDB" id="A0A1T4NEY0"/>
<accession>A0A1T4NEY0</accession>
<dbReference type="SUPFAM" id="SSF54427">
    <property type="entry name" value="NTF2-like"/>
    <property type="match status" value="1"/>
</dbReference>
<evidence type="ECO:0000256" key="2">
    <source>
        <dbReference type="SAM" id="Phobius"/>
    </source>
</evidence>
<proteinExistence type="predicted"/>
<evidence type="ECO:0000256" key="1">
    <source>
        <dbReference type="SAM" id="MobiDB-lite"/>
    </source>
</evidence>
<feature type="transmembrane region" description="Helical" evidence="2">
    <location>
        <begin position="117"/>
        <end position="137"/>
    </location>
</feature>
<protein>
    <submittedName>
        <fullName evidence="5">Predicted lipid-binding transport protein, Tim44 family</fullName>
    </submittedName>
</protein>
<evidence type="ECO:0000313" key="5">
    <source>
        <dbReference type="EMBL" id="SJZ77685.1"/>
    </source>
</evidence>
<dbReference type="InterPro" id="IPR032710">
    <property type="entry name" value="NTF2-like_dom_sf"/>
</dbReference>
<dbReference type="RefSeq" id="WP_085933961.1">
    <property type="nucleotide sequence ID" value="NZ_FUWJ01000002.1"/>
</dbReference>
<dbReference type="STRING" id="225324.SAMN02745126_02252"/>
<feature type="compositionally biased region" description="Low complexity" evidence="1">
    <location>
        <begin position="35"/>
        <end position="80"/>
    </location>
</feature>
<keyword evidence="6" id="KW-1185">Reference proteome</keyword>